<dbReference type="InterPro" id="IPR050167">
    <property type="entry name" value="Ser_Thr_protein_kinase"/>
</dbReference>
<proteinExistence type="predicted"/>
<gene>
    <name evidence="2" type="ORF">HPULCUR_007638</name>
</gene>
<evidence type="ECO:0000313" key="3">
    <source>
        <dbReference type="Proteomes" id="UP001476247"/>
    </source>
</evidence>
<dbReference type="Proteomes" id="UP001476247">
    <property type="component" value="Unassembled WGS sequence"/>
</dbReference>
<comment type="caution">
    <text evidence="2">The sequence shown here is derived from an EMBL/GenBank/DDBJ whole genome shotgun (WGS) entry which is preliminary data.</text>
</comment>
<dbReference type="Gene3D" id="1.10.510.10">
    <property type="entry name" value="Transferase(Phosphotransferase) domain 1"/>
    <property type="match status" value="1"/>
</dbReference>
<feature type="domain" description="Protein kinase" evidence="1">
    <location>
        <begin position="1"/>
        <end position="159"/>
    </location>
</feature>
<dbReference type="Pfam" id="PF00069">
    <property type="entry name" value="Pkinase"/>
    <property type="match status" value="1"/>
</dbReference>
<dbReference type="InterPro" id="IPR000719">
    <property type="entry name" value="Prot_kinase_dom"/>
</dbReference>
<sequence>MILDFSDPPTLVRKQSSSLNVLFDDVTPSHEKLAQVLRSPNTLLWLAPESVVALPSNVYITFPSKPADVYSVGIIINEILTREKPYTSQLQGGLSPAVIFKQICDIELRPRMQLSGQDDFTYGMNLIISDCLQNNSNSRPSLNAIAVSITIHLLVHFFY</sequence>
<dbReference type="PROSITE" id="PS50011">
    <property type="entry name" value="PROTEIN_KINASE_DOM"/>
    <property type="match status" value="1"/>
</dbReference>
<dbReference type="SUPFAM" id="SSF56112">
    <property type="entry name" value="Protein kinase-like (PK-like)"/>
    <property type="match status" value="1"/>
</dbReference>
<dbReference type="InterPro" id="IPR011009">
    <property type="entry name" value="Kinase-like_dom_sf"/>
</dbReference>
<dbReference type="PANTHER" id="PTHR23257">
    <property type="entry name" value="SERINE-THREONINE PROTEIN KINASE"/>
    <property type="match status" value="1"/>
</dbReference>
<evidence type="ECO:0000259" key="1">
    <source>
        <dbReference type="PROSITE" id="PS50011"/>
    </source>
</evidence>
<keyword evidence="3" id="KW-1185">Reference proteome</keyword>
<accession>A0ABP9Y780</accession>
<protein>
    <recommendedName>
        <fullName evidence="1">Protein kinase domain-containing protein</fullName>
    </recommendedName>
</protein>
<organism evidence="2 3">
    <name type="scientific">Helicostylum pulchrum</name>
    <dbReference type="NCBI Taxonomy" id="562976"/>
    <lineage>
        <taxon>Eukaryota</taxon>
        <taxon>Fungi</taxon>
        <taxon>Fungi incertae sedis</taxon>
        <taxon>Mucoromycota</taxon>
        <taxon>Mucoromycotina</taxon>
        <taxon>Mucoromycetes</taxon>
        <taxon>Mucorales</taxon>
        <taxon>Mucorineae</taxon>
        <taxon>Mucoraceae</taxon>
        <taxon>Helicostylum</taxon>
    </lineage>
</organism>
<evidence type="ECO:0000313" key="2">
    <source>
        <dbReference type="EMBL" id="GAA5802177.1"/>
    </source>
</evidence>
<name>A0ABP9Y780_9FUNG</name>
<reference evidence="2 3" key="1">
    <citation type="submission" date="2024-04" db="EMBL/GenBank/DDBJ databases">
        <title>genome sequences of Mucor flavus KT1a and Helicostylum pulchrum KT1b strains isolation_sourced from the surface of a dry-aged beef.</title>
        <authorList>
            <person name="Toyotome T."/>
            <person name="Hosono M."/>
            <person name="Torimaru M."/>
            <person name="Fukuda K."/>
            <person name="Mikami N."/>
        </authorList>
    </citation>
    <scope>NUCLEOTIDE SEQUENCE [LARGE SCALE GENOMIC DNA]</scope>
    <source>
        <strain evidence="2 3">KT1b</strain>
    </source>
</reference>
<dbReference type="EMBL" id="BAABUJ010000021">
    <property type="protein sequence ID" value="GAA5802177.1"/>
    <property type="molecule type" value="Genomic_DNA"/>
</dbReference>